<evidence type="ECO:0000256" key="3">
    <source>
        <dbReference type="ARBA" id="ARBA00022538"/>
    </source>
</evidence>
<evidence type="ECO:0000313" key="9">
    <source>
        <dbReference type="EMBL" id="ADJ16826.1"/>
    </source>
</evidence>
<keyword evidence="9" id="KW-0614">Plasmid</keyword>
<evidence type="ECO:0000256" key="2">
    <source>
        <dbReference type="ARBA" id="ARBA00022448"/>
    </source>
</evidence>
<evidence type="ECO:0000259" key="8">
    <source>
        <dbReference type="PROSITE" id="PS51202"/>
    </source>
</evidence>
<proteinExistence type="predicted"/>
<dbReference type="InterPro" id="IPR036721">
    <property type="entry name" value="RCK_C_sf"/>
</dbReference>
<dbReference type="PROSITE" id="PS51201">
    <property type="entry name" value="RCK_N"/>
    <property type="match status" value="1"/>
</dbReference>
<dbReference type="InterPro" id="IPR036291">
    <property type="entry name" value="NAD(P)-bd_dom_sf"/>
</dbReference>
<keyword evidence="4" id="KW-0630">Potassium</keyword>
<evidence type="ECO:0000259" key="7">
    <source>
        <dbReference type="PROSITE" id="PS51201"/>
    </source>
</evidence>
<dbReference type="InterPro" id="IPR050721">
    <property type="entry name" value="Trk_Ktr_HKT_K-transport"/>
</dbReference>
<accession>D8JCT1</accession>
<keyword evidence="5" id="KW-0520">NAD</keyword>
<dbReference type="KEGG" id="hje:HacjB3_17418"/>
<dbReference type="RefSeq" id="WP_013199623.1">
    <property type="nucleotide sequence ID" value="NC_014299.1"/>
</dbReference>
<geneLocation type="plasmid" evidence="9 11">
    <name>2</name>
</geneLocation>
<evidence type="ECO:0000256" key="5">
    <source>
        <dbReference type="ARBA" id="ARBA00023027"/>
    </source>
</evidence>
<dbReference type="GO" id="GO:0005886">
    <property type="term" value="C:plasma membrane"/>
    <property type="evidence" value="ECO:0007669"/>
    <property type="project" value="InterPro"/>
</dbReference>
<dbReference type="GeneID" id="9421273"/>
<dbReference type="eggNOG" id="arCOG01957">
    <property type="taxonomic scope" value="Archaea"/>
</dbReference>
<dbReference type="Gene3D" id="3.30.70.1450">
    <property type="entry name" value="Regulator of K+ conductance, C-terminal domain"/>
    <property type="match status" value="1"/>
</dbReference>
<dbReference type="PROSITE" id="PS51202">
    <property type="entry name" value="RCK_C"/>
    <property type="match status" value="1"/>
</dbReference>
<reference evidence="9 11" key="1">
    <citation type="journal article" date="2010" name="J. Bacteriol.">
        <title>Complete genome sequence of Halalkalicoccus jeotgali B3(T), an extremely halophilic archaeon.</title>
        <authorList>
            <person name="Roh S.W."/>
            <person name="Nam Y.D."/>
            <person name="Nam S.H."/>
            <person name="Choi S.H."/>
            <person name="Park H.S."/>
            <person name="Bae J.W."/>
        </authorList>
    </citation>
    <scope>NUCLEOTIDE SEQUENCE [LARGE SCALE GENOMIC DNA]</scope>
    <source>
        <strain evidence="9">B3</strain>
        <strain evidence="11">DSM 18796 / CECT 7217 / JCM 14584 / KCTC 4019 / B3</strain>
        <plasmid evidence="11">2</plasmid>
        <plasmid evidence="11">4</plasmid>
    </source>
</reference>
<dbReference type="Proteomes" id="UP000000390">
    <property type="component" value="Plasmid 4"/>
</dbReference>
<evidence type="ECO:0000256" key="1">
    <source>
        <dbReference type="ARBA" id="ARBA00003660"/>
    </source>
</evidence>
<dbReference type="Pfam" id="PF02254">
    <property type="entry name" value="TrkA_N"/>
    <property type="match status" value="1"/>
</dbReference>
<feature type="domain" description="RCK C-terminal" evidence="8">
    <location>
        <begin position="133"/>
        <end position="220"/>
    </location>
</feature>
<dbReference type="InterPro" id="IPR003148">
    <property type="entry name" value="RCK_N"/>
</dbReference>
<keyword evidence="2" id="KW-0813">Transport</keyword>
<dbReference type="SUPFAM" id="SSF116726">
    <property type="entry name" value="TrkA C-terminal domain-like"/>
    <property type="match status" value="1"/>
</dbReference>
<organism evidence="9 11">
    <name type="scientific">Halalkalicoccus jeotgali (strain DSM 18796 / CECT 7217 / JCM 14584 / KCTC 4019 / B3)</name>
    <dbReference type="NCBI Taxonomy" id="795797"/>
    <lineage>
        <taxon>Archaea</taxon>
        <taxon>Methanobacteriati</taxon>
        <taxon>Methanobacteriota</taxon>
        <taxon>Stenosarchaea group</taxon>
        <taxon>Halobacteria</taxon>
        <taxon>Halobacteriales</taxon>
        <taxon>Halococcaceae</taxon>
        <taxon>Halalkalicoccus</taxon>
    </lineage>
</organism>
<evidence type="ECO:0000313" key="11">
    <source>
        <dbReference type="Proteomes" id="UP000000390"/>
    </source>
</evidence>
<dbReference type="Gene3D" id="3.40.50.720">
    <property type="entry name" value="NAD(P)-binding Rossmann-like Domain"/>
    <property type="match status" value="1"/>
</dbReference>
<geneLocation type="plasmid" evidence="10 11">
    <name>4</name>
</geneLocation>
<dbReference type="PANTHER" id="PTHR43833:SF5">
    <property type="entry name" value="TRK SYSTEM POTASSIUM UPTAKE PROTEIN TRKA"/>
    <property type="match status" value="1"/>
</dbReference>
<dbReference type="GO" id="GO:0015079">
    <property type="term" value="F:potassium ion transmembrane transporter activity"/>
    <property type="evidence" value="ECO:0007669"/>
    <property type="project" value="InterPro"/>
</dbReference>
<dbReference type="KEGG" id="hje:HacjB3_19418"/>
<dbReference type="AlphaFoldDB" id="D8JCT1"/>
<dbReference type="OrthoDB" id="27588at2157"/>
<feature type="domain" description="RCK N-terminal" evidence="7">
    <location>
        <begin position="1"/>
        <end position="116"/>
    </location>
</feature>
<keyword evidence="6" id="KW-0406">Ion transport</keyword>
<evidence type="ECO:0000313" key="10">
    <source>
        <dbReference type="EMBL" id="ADJ17220.1"/>
    </source>
</evidence>
<evidence type="ECO:0000256" key="6">
    <source>
        <dbReference type="ARBA" id="ARBA00023065"/>
    </source>
</evidence>
<dbReference type="EMBL" id="CP002064">
    <property type="protein sequence ID" value="ADJ16826.1"/>
    <property type="molecule type" value="Genomic_DNA"/>
</dbReference>
<evidence type="ECO:0000256" key="4">
    <source>
        <dbReference type="ARBA" id="ARBA00022958"/>
    </source>
</evidence>
<protein>
    <submittedName>
        <fullName evidence="9">TrkA-N domain protein</fullName>
    </submittedName>
</protein>
<dbReference type="Proteomes" id="UP000000390">
    <property type="component" value="Plasmid 2"/>
</dbReference>
<name>D8JCT1_HALJB</name>
<dbReference type="PRINTS" id="PR00335">
    <property type="entry name" value="KUPTAKETRKA"/>
</dbReference>
<comment type="function">
    <text evidence="1">Part of a potassium transport system.</text>
</comment>
<dbReference type="EMBL" id="CP002066">
    <property type="protein sequence ID" value="ADJ17220.1"/>
    <property type="molecule type" value="Genomic_DNA"/>
</dbReference>
<dbReference type="Pfam" id="PF02080">
    <property type="entry name" value="TrkA_C"/>
    <property type="match status" value="1"/>
</dbReference>
<keyword evidence="3" id="KW-0633">Potassium transport</keyword>
<dbReference type="HOGENOM" id="CLU_046525_2_3_2"/>
<dbReference type="PANTHER" id="PTHR43833">
    <property type="entry name" value="POTASSIUM CHANNEL PROTEIN 2-RELATED-RELATED"/>
    <property type="match status" value="1"/>
</dbReference>
<gene>
    <name evidence="9" type="ordered locus">HacjB3_17418</name>
    <name evidence="10" type="ordered locus">HacjB3_19418</name>
</gene>
<dbReference type="SUPFAM" id="SSF51735">
    <property type="entry name" value="NAD(P)-binding Rossmann-fold domains"/>
    <property type="match status" value="1"/>
</dbReference>
<dbReference type="PATRIC" id="fig|795797.18.peg.3400"/>
<sequence length="221" mass="24108">MYVIIIGAGRTGRTVIDLATQDDHEVVVIERDTEIAEEVSATYDCMVINADAASKDIMLEAGVEEADALISTTESDSVNLMVTMFGKQYEVETLVSSINDPAHMELFEDLGVNIVESPHQLNGQYLYRAVQHPAIQDFMPIAGEAEIFEATVEDGAPIAGLSLIDADREDLLPEETIIVAIVRDDELHIPKGETEIEPGDVVTIFAGNGADRQITDIFTRT</sequence>
<dbReference type="InterPro" id="IPR006036">
    <property type="entry name" value="K_uptake_TrkA"/>
</dbReference>
<dbReference type="InterPro" id="IPR006037">
    <property type="entry name" value="RCK_C"/>
</dbReference>